<feature type="domain" description="Radical SAM core" evidence="7">
    <location>
        <begin position="95"/>
        <end position="238"/>
    </location>
</feature>
<evidence type="ECO:0000256" key="4">
    <source>
        <dbReference type="ARBA" id="ARBA00023004"/>
    </source>
</evidence>
<reference evidence="8 9" key="1">
    <citation type="submission" date="2017-02" db="EMBL/GenBank/DDBJ databases">
        <title>Genome sequence of the nitrite-oxidizing bacterium Nitrobacter vulgaris strain Ab1.</title>
        <authorList>
            <person name="Mellbye B.L."/>
            <person name="Davis E.W."/>
            <person name="Spieck E."/>
            <person name="Chang J.H."/>
            <person name="Bottomley P.J."/>
            <person name="Sayavedra-Soto L.A."/>
        </authorList>
    </citation>
    <scope>NUCLEOTIDE SEQUENCE [LARGE SCALE GENOMIC DNA]</scope>
    <source>
        <strain evidence="8 9">Ab1</strain>
    </source>
</reference>
<evidence type="ECO:0000256" key="5">
    <source>
        <dbReference type="ARBA" id="ARBA00023014"/>
    </source>
</evidence>
<dbReference type="NCBIfam" id="TIGR04085">
    <property type="entry name" value="rSAM_more_4Fe4S"/>
    <property type="match status" value="1"/>
</dbReference>
<dbReference type="Proteomes" id="UP000189940">
    <property type="component" value="Unassembled WGS sequence"/>
</dbReference>
<evidence type="ECO:0000313" key="8">
    <source>
        <dbReference type="EMBL" id="OPH83786.1"/>
    </source>
</evidence>
<accession>A0A1V4I0M5</accession>
<dbReference type="InterPro" id="IPR023885">
    <property type="entry name" value="4Fe4S-binding_SPASM_dom"/>
</dbReference>
<dbReference type="STRING" id="29421.B2M20_05090"/>
<dbReference type="UniPathway" id="UPA00782"/>
<dbReference type="InterPro" id="IPR013785">
    <property type="entry name" value="Aldolase_TIM"/>
</dbReference>
<comment type="cofactor">
    <cofactor evidence="1">
        <name>[4Fe-4S] cluster</name>
        <dbReference type="ChEBI" id="CHEBI:49883"/>
    </cofactor>
</comment>
<evidence type="ECO:0000313" key="9">
    <source>
        <dbReference type="Proteomes" id="UP000189940"/>
    </source>
</evidence>
<keyword evidence="4" id="KW-0408">Iron</keyword>
<dbReference type="AlphaFoldDB" id="A0A1V4I0M5"/>
<dbReference type="OrthoDB" id="9782387at2"/>
<keyword evidence="5" id="KW-0411">Iron-sulfur</keyword>
<evidence type="ECO:0000256" key="2">
    <source>
        <dbReference type="ARBA" id="ARBA00022691"/>
    </source>
</evidence>
<dbReference type="GO" id="GO:0046872">
    <property type="term" value="F:metal ion binding"/>
    <property type="evidence" value="ECO:0007669"/>
    <property type="project" value="UniProtKB-KW"/>
</dbReference>
<name>A0A1V4I0M5_NITVU</name>
<evidence type="ECO:0000256" key="3">
    <source>
        <dbReference type="ARBA" id="ARBA00022723"/>
    </source>
</evidence>
<dbReference type="EMBL" id="MWPQ01000023">
    <property type="protein sequence ID" value="OPH83786.1"/>
    <property type="molecule type" value="Genomic_DNA"/>
</dbReference>
<dbReference type="SFLD" id="SFLDG01067">
    <property type="entry name" value="SPASM/twitch_domain_containing"/>
    <property type="match status" value="1"/>
</dbReference>
<dbReference type="CDD" id="cd01335">
    <property type="entry name" value="Radical_SAM"/>
    <property type="match status" value="1"/>
</dbReference>
<organism evidence="8 9">
    <name type="scientific">Nitrobacter vulgaris</name>
    <dbReference type="NCBI Taxonomy" id="29421"/>
    <lineage>
        <taxon>Bacteria</taxon>
        <taxon>Pseudomonadati</taxon>
        <taxon>Pseudomonadota</taxon>
        <taxon>Alphaproteobacteria</taxon>
        <taxon>Hyphomicrobiales</taxon>
        <taxon>Nitrobacteraceae</taxon>
        <taxon>Nitrobacter</taxon>
    </lineage>
</organism>
<dbReference type="InterPro" id="IPR058240">
    <property type="entry name" value="rSAM_sf"/>
</dbReference>
<evidence type="ECO:0000256" key="6">
    <source>
        <dbReference type="ARBA" id="ARBA00023601"/>
    </source>
</evidence>
<comment type="caution">
    <text evidence="8">The sequence shown here is derived from an EMBL/GenBank/DDBJ whole genome shotgun (WGS) entry which is preliminary data.</text>
</comment>
<keyword evidence="3" id="KW-0479">Metal-binding</keyword>
<keyword evidence="2" id="KW-0949">S-adenosyl-L-methionine</keyword>
<keyword evidence="9" id="KW-1185">Reference proteome</keyword>
<dbReference type="GO" id="GO:0016491">
    <property type="term" value="F:oxidoreductase activity"/>
    <property type="evidence" value="ECO:0007669"/>
    <property type="project" value="InterPro"/>
</dbReference>
<evidence type="ECO:0000259" key="7">
    <source>
        <dbReference type="Pfam" id="PF04055"/>
    </source>
</evidence>
<dbReference type="PANTHER" id="PTHR43273">
    <property type="entry name" value="ANAEROBIC SULFATASE-MATURATING ENZYME HOMOLOG ASLB-RELATED"/>
    <property type="match status" value="1"/>
</dbReference>
<dbReference type="SFLD" id="SFLDS00029">
    <property type="entry name" value="Radical_SAM"/>
    <property type="match status" value="1"/>
</dbReference>
<dbReference type="PANTHER" id="PTHR43273:SF3">
    <property type="entry name" value="ANAEROBIC SULFATASE-MATURATING ENZYME HOMOLOG ASLB-RELATED"/>
    <property type="match status" value="1"/>
</dbReference>
<dbReference type="Pfam" id="PF04055">
    <property type="entry name" value="Radical_SAM"/>
    <property type="match status" value="1"/>
</dbReference>
<gene>
    <name evidence="8" type="ORF">B2M20_05090</name>
</gene>
<dbReference type="SUPFAM" id="SSF102114">
    <property type="entry name" value="Radical SAM enzymes"/>
    <property type="match status" value="1"/>
</dbReference>
<dbReference type="InterPro" id="IPR023867">
    <property type="entry name" value="Sulphatase_maturase_rSAM"/>
</dbReference>
<comment type="similarity">
    <text evidence="6">Belongs to the radical SAM superfamily. Anaerobic sulfatase-maturating enzyme family.</text>
</comment>
<dbReference type="InterPro" id="IPR007197">
    <property type="entry name" value="rSAM"/>
</dbReference>
<proteinExistence type="inferred from homology"/>
<protein>
    <recommendedName>
        <fullName evidence="7">Radical SAM core domain-containing protein</fullName>
    </recommendedName>
</protein>
<dbReference type="Gene3D" id="3.20.20.70">
    <property type="entry name" value="Aldolase class I"/>
    <property type="match status" value="1"/>
</dbReference>
<dbReference type="RefSeq" id="WP_079445994.1">
    <property type="nucleotide sequence ID" value="NZ_MWPQ01000023.1"/>
</dbReference>
<evidence type="ECO:0000256" key="1">
    <source>
        <dbReference type="ARBA" id="ARBA00001966"/>
    </source>
</evidence>
<dbReference type="GO" id="GO:0051536">
    <property type="term" value="F:iron-sulfur cluster binding"/>
    <property type="evidence" value="ECO:0007669"/>
    <property type="project" value="UniProtKB-KW"/>
</dbReference>
<sequence>MQKLSSYVVASPIFSEDNAPLLVVLATRTGVVFELPLSIWQVLRSGAFEKLNAKTRTELSEAEILVPQAEDELAVVLSRNREAIRTNTHLNYVIQPTAHCQLGCGYCGQTHERRNLSTENETAILRDVRDRLDAGKFAELNLCWFGAEPLSGLVQMRFLTPQLRRIAEERNVEYRASIVTNGLAMSPKIGAELVNTLGVVSITVSLDGTAMYHDRRRHTKSGKPTFNQILANLVALADTIGSDPVEIKVRCNVDRENAPDVVRLLQRLHDEGLHRAVQFYTAPIHSWGNDAHRRSLDPEDYARMELSWFVEMKRLGFSVPLVPKVQHVVCLAVQPQGALVDAHGTLFNCTEVSYVPSYGTPNRFAIGDVMSGERGTTRDVLGSFNDQVQSGAFGCSRCRMLPVCGGACPKEWVEGRAPCPSSKRNMAERLLLAAAFNRTDSATDPAEAAPVEAA</sequence>